<reference evidence="5" key="1">
    <citation type="submission" date="2023-03" db="EMBL/GenBank/DDBJ databases">
        <title>Mating type loci evolution in Malassezia.</title>
        <authorList>
            <person name="Coelho M.A."/>
        </authorList>
    </citation>
    <scope>NUCLEOTIDE SEQUENCE</scope>
    <source>
        <strain evidence="5">CBS 7876</strain>
    </source>
</reference>
<evidence type="ECO:0000259" key="4">
    <source>
        <dbReference type="Pfam" id="PF00149"/>
    </source>
</evidence>
<dbReference type="AlphaFoldDB" id="A0AAF0E2R3"/>
<evidence type="ECO:0000256" key="3">
    <source>
        <dbReference type="SAM" id="MobiDB-lite"/>
    </source>
</evidence>
<dbReference type="GO" id="GO:0008081">
    <property type="term" value="F:phosphoric diester hydrolase activity"/>
    <property type="evidence" value="ECO:0007669"/>
    <property type="project" value="TreeGrafter"/>
</dbReference>
<dbReference type="InterPro" id="IPR041805">
    <property type="entry name" value="ASMase/PPN1_MPP"/>
</dbReference>
<dbReference type="InterPro" id="IPR029052">
    <property type="entry name" value="Metallo-depent_PP-like"/>
</dbReference>
<evidence type="ECO:0000256" key="2">
    <source>
        <dbReference type="ARBA" id="ARBA00023180"/>
    </source>
</evidence>
<dbReference type="SUPFAM" id="SSF56300">
    <property type="entry name" value="Metallo-dependent phosphatases"/>
    <property type="match status" value="1"/>
</dbReference>
<name>A0AAF0E2R3_9BASI</name>
<organism evidence="5 6">
    <name type="scientific">Malassezia obtusa</name>
    <dbReference type="NCBI Taxonomy" id="76774"/>
    <lineage>
        <taxon>Eukaryota</taxon>
        <taxon>Fungi</taxon>
        <taxon>Dikarya</taxon>
        <taxon>Basidiomycota</taxon>
        <taxon>Ustilaginomycotina</taxon>
        <taxon>Malasseziomycetes</taxon>
        <taxon>Malasseziales</taxon>
        <taxon>Malasseziaceae</taxon>
        <taxon>Malassezia</taxon>
    </lineage>
</organism>
<keyword evidence="6" id="KW-1185">Reference proteome</keyword>
<accession>A0AAF0E2R3</accession>
<dbReference type="PANTHER" id="PTHR10340:SF27">
    <property type="entry name" value="ACL091CP"/>
    <property type="match status" value="1"/>
</dbReference>
<keyword evidence="1" id="KW-0378">Hydrolase</keyword>
<proteinExistence type="predicted"/>
<dbReference type="Pfam" id="PF00149">
    <property type="entry name" value="Metallophos"/>
    <property type="match status" value="1"/>
</dbReference>
<dbReference type="PANTHER" id="PTHR10340">
    <property type="entry name" value="SPHINGOMYELIN PHOSPHODIESTERASE"/>
    <property type="match status" value="1"/>
</dbReference>
<dbReference type="EMBL" id="CP119942">
    <property type="protein sequence ID" value="WFD04554.1"/>
    <property type="molecule type" value="Genomic_DNA"/>
</dbReference>
<feature type="compositionally biased region" description="Basic and acidic residues" evidence="3">
    <location>
        <begin position="130"/>
        <end position="139"/>
    </location>
</feature>
<gene>
    <name evidence="5" type="ORF">MOBT1_003265</name>
</gene>
<evidence type="ECO:0000256" key="1">
    <source>
        <dbReference type="ARBA" id="ARBA00022801"/>
    </source>
</evidence>
<sequence>MSTHPPRGSVDDAERQPLQADAPHEIRTPPPRWTCWRIIRLTVLAVAALYAVGVCWPARSAPSHATTFTVPAAFPTHEFPGMDYMPTAQEGEPRPVITRTGGGRFDDALVDPLHLPTGAPRSDTVLPRPDGGRELTDAKKRRLRQESLQKLRDLFDSSASRCDKCLRALQYGQEVARAMPDMVPDMMVELCQQYRYTRGPSVERGCHGTYDAAQWGGPYTQMLSYVNTSTGSVPAALLCARFVAGSDCPAPPSPTLTPAFLQEWFKGQPTPPAHVVSRSKKTGARRDRPLRTLHVSDFHVDPRYLVGAEARCDSGECCRAGAFNSTLWNASHPAHHPLPRANLSEPARYWGSYHCDPPWALIAAGMQAISALIERDGPLDLGVFTGDLTTHDDHARISRDLVLYAEQAMLDMLARHVGNATIVAALGNHDYAPSDFAAVAGLPDGFGEQTRWNYEHLAALVEAHGWGNASTAEAIRTHHGSYAVSPRGGLRVISLNSDLWYKSNPMAYLHADEPDVGGMLRFLTDELQAAENAHERVWIVAHVLSGWDGSNALEAPTNLFYHIVSRYAHTIAHIFFGHTHEDQFQVYYRSTSGNASEVRRHTADAVAAAFVGPSLTPLNNVQPSLRVYEVDPETYEVMDYMQYYTPVDEFGQRRDAGPTWRLLYRARETYASFAASVRAKTYAAPVTLDAHGRWPASAPLNASFWAAVTDEMEARPALLELHHAYQSRKSPRAPPCATRACHAAKLCYMRSGCSALGRQCAPGYSSVQR</sequence>
<protein>
    <recommendedName>
        <fullName evidence="4">Calcineurin-like phosphoesterase domain-containing protein</fullName>
    </recommendedName>
</protein>
<dbReference type="InterPro" id="IPR004843">
    <property type="entry name" value="Calcineurin-like_PHP"/>
</dbReference>
<evidence type="ECO:0000313" key="5">
    <source>
        <dbReference type="EMBL" id="WFD04554.1"/>
    </source>
</evidence>
<evidence type="ECO:0000313" key="6">
    <source>
        <dbReference type="Proteomes" id="UP001214603"/>
    </source>
</evidence>
<dbReference type="Proteomes" id="UP001214603">
    <property type="component" value="Chromosome 9"/>
</dbReference>
<feature type="domain" description="Calcineurin-like phosphoesterase" evidence="4">
    <location>
        <begin position="291"/>
        <end position="581"/>
    </location>
</feature>
<feature type="region of interest" description="Disordered" evidence="3">
    <location>
        <begin position="1"/>
        <end position="26"/>
    </location>
</feature>
<keyword evidence="2" id="KW-0325">Glycoprotein</keyword>
<dbReference type="GO" id="GO:0005615">
    <property type="term" value="C:extracellular space"/>
    <property type="evidence" value="ECO:0007669"/>
    <property type="project" value="TreeGrafter"/>
</dbReference>
<dbReference type="CDD" id="cd00842">
    <property type="entry name" value="MPP_ASMase"/>
    <property type="match status" value="1"/>
</dbReference>
<dbReference type="Gene3D" id="3.60.21.10">
    <property type="match status" value="1"/>
</dbReference>
<feature type="region of interest" description="Disordered" evidence="3">
    <location>
        <begin position="116"/>
        <end position="139"/>
    </location>
</feature>